<organism evidence="4">
    <name type="scientific">metagenome</name>
    <dbReference type="NCBI Taxonomy" id="256318"/>
    <lineage>
        <taxon>unclassified sequences</taxon>
        <taxon>metagenomes</taxon>
    </lineage>
</organism>
<dbReference type="EMBL" id="UIDG01000070">
    <property type="protein sequence ID" value="SUS04989.1"/>
    <property type="molecule type" value="Genomic_DNA"/>
</dbReference>
<accession>A0A380TDB5</accession>
<gene>
    <name evidence="3" type="ORF">DF3PB_1610002</name>
    <name evidence="4" type="ORF">DF3PB_2880003</name>
</gene>
<name>A0A380TDB5_9ZZZZ</name>
<dbReference type="InterPro" id="IPR001492">
    <property type="entry name" value="Flagellin"/>
</dbReference>
<keyword evidence="1" id="KW-0975">Bacterial flagellum</keyword>
<protein>
    <recommendedName>
        <fullName evidence="2">Flagellin C-terminal domain-containing protein</fullName>
    </recommendedName>
</protein>
<reference evidence="4" key="1">
    <citation type="submission" date="2018-07" db="EMBL/GenBank/DDBJ databases">
        <authorList>
            <person name="Quirk P.G."/>
            <person name="Krulwich T.A."/>
        </authorList>
    </citation>
    <scope>NUCLEOTIDE SEQUENCE</scope>
</reference>
<dbReference type="Pfam" id="PF00700">
    <property type="entry name" value="Flagellin_C"/>
    <property type="match status" value="1"/>
</dbReference>
<evidence type="ECO:0000256" key="1">
    <source>
        <dbReference type="ARBA" id="ARBA00023143"/>
    </source>
</evidence>
<evidence type="ECO:0000259" key="2">
    <source>
        <dbReference type="Pfam" id="PF00700"/>
    </source>
</evidence>
<proteinExistence type="predicted"/>
<dbReference type="EMBL" id="UIDG01000210">
    <property type="protein sequence ID" value="SUS06472.1"/>
    <property type="molecule type" value="Genomic_DNA"/>
</dbReference>
<evidence type="ECO:0000313" key="3">
    <source>
        <dbReference type="EMBL" id="SUS04989.1"/>
    </source>
</evidence>
<feature type="domain" description="Flagellin C-terminal" evidence="2">
    <location>
        <begin position="428"/>
        <end position="507"/>
    </location>
</feature>
<evidence type="ECO:0000313" key="4">
    <source>
        <dbReference type="EMBL" id="SUS06472.1"/>
    </source>
</evidence>
<dbReference type="InterPro" id="IPR046358">
    <property type="entry name" value="Flagellin_C"/>
</dbReference>
<sequence>MERISSFASANYLSQLMGKTQARINEGQTQLASEKVSQDYAGIAADTRRLLSAENARTMATRFQQNNTLMKVDLGAADLAVQSIDTTAREFRAALIEQGNSQPLDAAQVATLQASAFRALGEMQNALNTKVDGRYLFAGGSTTTRPVDLGLSSLEDFQTRYDGRANAYPESRDASLASFSLAPGGNWLSFEADATAPSRIRVSAANAEVEAIAAGTRITIGGTPASGYDGSFVVRSVGQDAQGTYIEVEEERFYDEAAAAGTLSVANGAQLTPAATGTLTFDGTANTVTAATADAFAGIAVGSLFTVSGTGSNDGVFEIAANTGTTISIVAHTLPDSAGTAVAGTLAAEGYYAGDTIGRVHAADTERTLDMSLNGADPAFEKALRAMALIAEGAPGTTGDLALHPERIAKAIDLLNSAIDATAAPVAGEQTGSLAAVQMDIGFQQVVVDEAMNRQQDLIASLETQIGSIENIDPYETITRLLDDSRALEASYQAVSRIRQLSLVNYL</sequence>
<dbReference type="SUPFAM" id="SSF64518">
    <property type="entry name" value="Phase 1 flagellin"/>
    <property type="match status" value="1"/>
</dbReference>
<dbReference type="GO" id="GO:0009288">
    <property type="term" value="C:bacterial-type flagellum"/>
    <property type="evidence" value="ECO:0007669"/>
    <property type="project" value="InterPro"/>
</dbReference>
<dbReference type="GO" id="GO:0005198">
    <property type="term" value="F:structural molecule activity"/>
    <property type="evidence" value="ECO:0007669"/>
    <property type="project" value="InterPro"/>
</dbReference>
<dbReference type="PANTHER" id="PTHR42792:SF1">
    <property type="entry name" value="FLAGELLAR HOOK-ASSOCIATED PROTEIN 3"/>
    <property type="match status" value="1"/>
</dbReference>
<dbReference type="AlphaFoldDB" id="A0A380TDB5"/>
<dbReference type="PANTHER" id="PTHR42792">
    <property type="entry name" value="FLAGELLIN"/>
    <property type="match status" value="1"/>
</dbReference>